<organism evidence="2 3">
    <name type="scientific">Rubus argutus</name>
    <name type="common">Southern blackberry</name>
    <dbReference type="NCBI Taxonomy" id="59490"/>
    <lineage>
        <taxon>Eukaryota</taxon>
        <taxon>Viridiplantae</taxon>
        <taxon>Streptophyta</taxon>
        <taxon>Embryophyta</taxon>
        <taxon>Tracheophyta</taxon>
        <taxon>Spermatophyta</taxon>
        <taxon>Magnoliopsida</taxon>
        <taxon>eudicotyledons</taxon>
        <taxon>Gunneridae</taxon>
        <taxon>Pentapetalae</taxon>
        <taxon>rosids</taxon>
        <taxon>fabids</taxon>
        <taxon>Rosales</taxon>
        <taxon>Rosaceae</taxon>
        <taxon>Rosoideae</taxon>
        <taxon>Rosoideae incertae sedis</taxon>
        <taxon>Rubus</taxon>
    </lineage>
</organism>
<sequence>MIETTASEAPRYLAAMIETTASEAPRYLAAMIETTASATPSAPGAAGFTTAAPTQSAVDPCSNHHPCCRRSHPELLASLNHAVPNPVRASTSCSPSRRRLLAAGVDPPLLEPKLEPG</sequence>
<comment type="caution">
    <text evidence="2">The sequence shown here is derived from an EMBL/GenBank/DDBJ whole genome shotgun (WGS) entry which is preliminary data.</text>
</comment>
<evidence type="ECO:0000313" key="3">
    <source>
        <dbReference type="Proteomes" id="UP001457282"/>
    </source>
</evidence>
<feature type="compositionally biased region" description="Low complexity" evidence="1">
    <location>
        <begin position="38"/>
        <end position="54"/>
    </location>
</feature>
<evidence type="ECO:0008006" key="4">
    <source>
        <dbReference type="Google" id="ProtNLM"/>
    </source>
</evidence>
<feature type="region of interest" description="Disordered" evidence="1">
    <location>
        <begin position="38"/>
        <end position="64"/>
    </location>
</feature>
<dbReference type="Proteomes" id="UP001457282">
    <property type="component" value="Unassembled WGS sequence"/>
</dbReference>
<evidence type="ECO:0000313" key="2">
    <source>
        <dbReference type="EMBL" id="KAK9932285.1"/>
    </source>
</evidence>
<accession>A0AAW1X639</accession>
<dbReference type="EMBL" id="JBEDUW010000004">
    <property type="protein sequence ID" value="KAK9932285.1"/>
    <property type="molecule type" value="Genomic_DNA"/>
</dbReference>
<gene>
    <name evidence="2" type="ORF">M0R45_019528</name>
</gene>
<protein>
    <recommendedName>
        <fullName evidence="4">Antifreeze protein</fullName>
    </recommendedName>
</protein>
<dbReference type="AlphaFoldDB" id="A0AAW1X639"/>
<reference evidence="2 3" key="1">
    <citation type="journal article" date="2023" name="G3 (Bethesda)">
        <title>A chromosome-length genome assembly and annotation of blackberry (Rubus argutus, cv. 'Hillquist').</title>
        <authorList>
            <person name="Bruna T."/>
            <person name="Aryal R."/>
            <person name="Dudchenko O."/>
            <person name="Sargent D.J."/>
            <person name="Mead D."/>
            <person name="Buti M."/>
            <person name="Cavallini A."/>
            <person name="Hytonen T."/>
            <person name="Andres J."/>
            <person name="Pham M."/>
            <person name="Weisz D."/>
            <person name="Mascagni F."/>
            <person name="Usai G."/>
            <person name="Natali L."/>
            <person name="Bassil N."/>
            <person name="Fernandez G.E."/>
            <person name="Lomsadze A."/>
            <person name="Armour M."/>
            <person name="Olukolu B."/>
            <person name="Poorten T."/>
            <person name="Britton C."/>
            <person name="Davik J."/>
            <person name="Ashrafi H."/>
            <person name="Aiden E.L."/>
            <person name="Borodovsky M."/>
            <person name="Worthington M."/>
        </authorList>
    </citation>
    <scope>NUCLEOTIDE SEQUENCE [LARGE SCALE GENOMIC DNA]</scope>
    <source>
        <strain evidence="2">PI 553951</strain>
    </source>
</reference>
<keyword evidence="3" id="KW-1185">Reference proteome</keyword>
<proteinExistence type="predicted"/>
<name>A0AAW1X639_RUBAR</name>
<evidence type="ECO:0000256" key="1">
    <source>
        <dbReference type="SAM" id="MobiDB-lite"/>
    </source>
</evidence>